<dbReference type="EMBL" id="CP035299">
    <property type="protein sequence ID" value="QAU51410.1"/>
    <property type="molecule type" value="Genomic_DNA"/>
</dbReference>
<gene>
    <name evidence="3" type="ORF">CPELA_00530</name>
</gene>
<accession>A0A410W636</accession>
<dbReference type="Proteomes" id="UP000288929">
    <property type="component" value="Chromosome"/>
</dbReference>
<protein>
    <submittedName>
        <fullName evidence="3">Uncharacterized protein</fullName>
    </submittedName>
</protein>
<feature type="compositionally biased region" description="Polar residues" evidence="1">
    <location>
        <begin position="163"/>
        <end position="172"/>
    </location>
</feature>
<evidence type="ECO:0000256" key="1">
    <source>
        <dbReference type="SAM" id="MobiDB-lite"/>
    </source>
</evidence>
<evidence type="ECO:0000313" key="3">
    <source>
        <dbReference type="EMBL" id="QAU51410.1"/>
    </source>
</evidence>
<feature type="compositionally biased region" description="Basic and acidic residues" evidence="1">
    <location>
        <begin position="125"/>
        <end position="139"/>
    </location>
</feature>
<reference evidence="3 4" key="1">
    <citation type="submission" date="2019-01" db="EMBL/GenBank/DDBJ databases">
        <authorList>
            <person name="Ruckert C."/>
            <person name="Busche T."/>
            <person name="Kalinowski J."/>
        </authorList>
    </citation>
    <scope>NUCLEOTIDE SEQUENCE [LARGE SCALE GENOMIC DNA]</scope>
    <source>
        <strain evidence="3 4">136/3</strain>
    </source>
</reference>
<organism evidence="3 4">
    <name type="scientific">Corynebacterium pelargi</name>
    <dbReference type="NCBI Taxonomy" id="1471400"/>
    <lineage>
        <taxon>Bacteria</taxon>
        <taxon>Bacillati</taxon>
        <taxon>Actinomycetota</taxon>
        <taxon>Actinomycetes</taxon>
        <taxon>Mycobacteriales</taxon>
        <taxon>Corynebacteriaceae</taxon>
        <taxon>Corynebacterium</taxon>
    </lineage>
</organism>
<feature type="compositionally biased region" description="Low complexity" evidence="1">
    <location>
        <begin position="266"/>
        <end position="276"/>
    </location>
</feature>
<dbReference type="RefSeq" id="WP_128889005.1">
    <property type="nucleotide sequence ID" value="NZ_BMCX01000005.1"/>
</dbReference>
<keyword evidence="2" id="KW-1133">Transmembrane helix</keyword>
<dbReference type="OrthoDB" id="4419616at2"/>
<sequence>MKRNVDGPSLRERIAHFTAGASIAGIALSVTAMAIGYAALIGFPLIYGKTGLLPAVLFAVVFILPSGWYFWHLSRCNRAGMEPETYNAVVDRKWRYIVPTAAVALVAGCVSLSGLERLGPLDPPKAFDRIDGKTSRPEPTKPPSSEAVSEEEQPEETPAPETRVSTTTQPSETRTEDTQPPADPEEAQPSNPEPETPEEQPTAVTPSPSNQPSRPSEGNEGQNPGQGDGQGGNAGGETPTTSPAEGAETDGGANGQERPGEDTSEEAAPSRSRAAAGYSTRTEQASTREAAEPEVTDTPEEPEKPAAN</sequence>
<evidence type="ECO:0000313" key="4">
    <source>
        <dbReference type="Proteomes" id="UP000288929"/>
    </source>
</evidence>
<keyword evidence="2" id="KW-0812">Transmembrane</keyword>
<feature type="region of interest" description="Disordered" evidence="1">
    <location>
        <begin position="120"/>
        <end position="308"/>
    </location>
</feature>
<dbReference type="AlphaFoldDB" id="A0A410W636"/>
<evidence type="ECO:0000256" key="2">
    <source>
        <dbReference type="SAM" id="Phobius"/>
    </source>
</evidence>
<keyword evidence="4" id="KW-1185">Reference proteome</keyword>
<name>A0A410W636_9CORY</name>
<feature type="compositionally biased region" description="Gly residues" evidence="1">
    <location>
        <begin position="224"/>
        <end position="235"/>
    </location>
</feature>
<proteinExistence type="predicted"/>
<keyword evidence="2" id="KW-0472">Membrane</keyword>
<feature type="transmembrane region" description="Helical" evidence="2">
    <location>
        <begin position="21"/>
        <end position="46"/>
    </location>
</feature>
<feature type="transmembrane region" description="Helical" evidence="2">
    <location>
        <begin position="52"/>
        <end position="73"/>
    </location>
</feature>
<feature type="compositionally biased region" description="Polar residues" evidence="1">
    <location>
        <begin position="203"/>
        <end position="216"/>
    </location>
</feature>
<feature type="transmembrane region" description="Helical" evidence="2">
    <location>
        <begin position="94"/>
        <end position="115"/>
    </location>
</feature>
<dbReference type="KEGG" id="cpeg:CPELA_00530"/>